<keyword evidence="2" id="KW-1185">Reference proteome</keyword>
<name>A0ACC1NNR9_9PEZI</name>
<comment type="caution">
    <text evidence="1">The sequence shown here is derived from an EMBL/GenBank/DDBJ whole genome shotgun (WGS) entry which is preliminary data.</text>
</comment>
<dbReference type="Proteomes" id="UP001143856">
    <property type="component" value="Unassembled WGS sequence"/>
</dbReference>
<organism evidence="1 2">
    <name type="scientific">Xylaria curta</name>
    <dbReference type="NCBI Taxonomy" id="42375"/>
    <lineage>
        <taxon>Eukaryota</taxon>
        <taxon>Fungi</taxon>
        <taxon>Dikarya</taxon>
        <taxon>Ascomycota</taxon>
        <taxon>Pezizomycotina</taxon>
        <taxon>Sordariomycetes</taxon>
        <taxon>Xylariomycetidae</taxon>
        <taxon>Xylariales</taxon>
        <taxon>Xylariaceae</taxon>
        <taxon>Xylaria</taxon>
    </lineage>
</organism>
<dbReference type="EMBL" id="JAPDGR010001668">
    <property type="protein sequence ID" value="KAJ2980552.1"/>
    <property type="molecule type" value="Genomic_DNA"/>
</dbReference>
<evidence type="ECO:0000313" key="1">
    <source>
        <dbReference type="EMBL" id="KAJ2980552.1"/>
    </source>
</evidence>
<proteinExistence type="predicted"/>
<gene>
    <name evidence="1" type="ORF">NUW58_g6918</name>
</gene>
<reference evidence="1" key="1">
    <citation type="submission" date="2022-10" db="EMBL/GenBank/DDBJ databases">
        <title>Genome Sequence of Xylaria curta.</title>
        <authorList>
            <person name="Buettner E."/>
        </authorList>
    </citation>
    <scope>NUCLEOTIDE SEQUENCE</scope>
    <source>
        <strain evidence="1">Babe10</strain>
    </source>
</reference>
<protein>
    <submittedName>
        <fullName evidence="1">Uncharacterized protein</fullName>
    </submittedName>
</protein>
<evidence type="ECO:0000313" key="2">
    <source>
        <dbReference type="Proteomes" id="UP001143856"/>
    </source>
</evidence>
<sequence>MRDRDQFDPSILRLGTLLLLFDVYLTWARIEKQESSISSGTGSTGGSNLGALAQQPIVFQYLFFLILCTFSTLAFHLSIRFLTSSPASPLSLLKLLPTYTHTMTICGAPGVMNCPATYQTKVVVTRTTTPTEVIVIVLTPLPTPVTATFVAPTVTETTTVHVDDYVEATEGLETTVATTTATTTITSIASHGVLPTPPVIAVPSPNADVGVDTGADVDVSVPANATVVGTGVVPRPTQSGPKTPVIAGAPALGSAHGVYVGAAMTFVAALFMGAL</sequence>
<accession>A0ACC1NNR9</accession>